<dbReference type="OrthoDB" id="9853928at2"/>
<reference evidence="1" key="1">
    <citation type="submission" date="2009-01" db="EMBL/GenBank/DDBJ databases">
        <title>Complete sequence of chromosome Cyanothece sp. PCC 7425.</title>
        <authorList>
            <consortium name="US DOE Joint Genome Institute"/>
            <person name="Lucas S."/>
            <person name="Copeland A."/>
            <person name="Lapidus A."/>
            <person name="Glavina del Rio T."/>
            <person name="Dalin E."/>
            <person name="Tice H."/>
            <person name="Bruce D."/>
            <person name="Goodwin L."/>
            <person name="Pitluck S."/>
            <person name="Sims D."/>
            <person name="Meineke L."/>
            <person name="Brettin T."/>
            <person name="Detter J.C."/>
            <person name="Han C."/>
            <person name="Larimer F."/>
            <person name="Land M."/>
            <person name="Hauser L."/>
            <person name="Kyrpides N."/>
            <person name="Ovchinnikova G."/>
            <person name="Liberton M."/>
            <person name="Stoeckel J."/>
            <person name="Banerjee A."/>
            <person name="Singh A."/>
            <person name="Page L."/>
            <person name="Sato H."/>
            <person name="Zhao L."/>
            <person name="Sherman L."/>
            <person name="Pakrasi H."/>
            <person name="Richardson P."/>
        </authorList>
    </citation>
    <scope>NUCLEOTIDE SEQUENCE</scope>
    <source>
        <strain evidence="1">PCC 7425</strain>
    </source>
</reference>
<name>B8HWK2_CYAP4</name>
<proteinExistence type="predicted"/>
<dbReference type="AlphaFoldDB" id="B8HWK2"/>
<organism evidence="1">
    <name type="scientific">Cyanothece sp. (strain PCC 7425 / ATCC 29141)</name>
    <dbReference type="NCBI Taxonomy" id="395961"/>
    <lineage>
        <taxon>Bacteria</taxon>
        <taxon>Bacillati</taxon>
        <taxon>Cyanobacteriota</taxon>
        <taxon>Cyanophyceae</taxon>
        <taxon>Gomontiellales</taxon>
        <taxon>Cyanothecaceae</taxon>
        <taxon>Cyanothece</taxon>
    </lineage>
</organism>
<protein>
    <submittedName>
        <fullName evidence="1">Uncharacterized protein</fullName>
    </submittedName>
</protein>
<dbReference type="KEGG" id="cyn:Cyan7425_4114"/>
<evidence type="ECO:0000313" key="1">
    <source>
        <dbReference type="EMBL" id="ACL46428.1"/>
    </source>
</evidence>
<accession>B8HWK2</accession>
<sequence length="584" mass="66751">MASALDHLNQAFDQRLQSCKATFPFLLLQSCLELAGYRGLSEPQVFLLLCLLNATHLKWLSGDVPDNYLPLPVPTLYGLVIGQDFTNTRAQRDFMAALTHEVTNSLTLICPEGATAEKVNDRRADFTSLHEKYKISHEDWLTMFLQWNDDDGNLVQVREEDARAFAFQPGQLLGYRERSQGRCRQFYVKPLLTLLERQLFILWRTLTLQLKDLQVKVSQLPRRHHKPAPWGGQFRNLNRLPEVTQQAATLLKSSQYCFSVETFFSHEFGKELAEQGLTFKRVVSLFHALAGIDLHSDPQYHPELTLQGPGRLTTRGGIMLLPKWIRYAVVRPTQPGRVLMELDLRCAHLLLVCDLLGVYHIRDRLLAILDIEGGIWPRLGPANLDKRVKKVIIYGFVYGAEPNSIPYLAQQELGYPKDFQPGEERITKATVRAVLSCDLLQGLLEARETYLEALGDQLQSDPKVELSNALGRKFDLKGEKASVQQDLEQSRAVGKDKQKRLYRKLASKLMAHRLQGMEQVIIQRMMVEALPPYTLNCYSYDGLTYEVEVGGEEQFRTCCETWLRSNFPTMRVEMETVWSPPAQE</sequence>
<dbReference type="EMBL" id="CP001344">
    <property type="protein sequence ID" value="ACL46428.1"/>
    <property type="molecule type" value="Genomic_DNA"/>
</dbReference>
<gene>
    <name evidence="1" type="ordered locus">Cyan7425_4114</name>
</gene>
<dbReference type="HOGENOM" id="CLU_466699_0_0_3"/>